<dbReference type="AlphaFoldDB" id="A0A1H6EM19"/>
<dbReference type="InterPro" id="IPR036271">
    <property type="entry name" value="Tet_transcr_reg_TetR-rel_C_sf"/>
</dbReference>
<dbReference type="SUPFAM" id="SSF46689">
    <property type="entry name" value="Homeodomain-like"/>
    <property type="match status" value="1"/>
</dbReference>
<proteinExistence type="predicted"/>
<evidence type="ECO:0000313" key="3">
    <source>
        <dbReference type="Proteomes" id="UP000236732"/>
    </source>
</evidence>
<evidence type="ECO:0000313" key="2">
    <source>
        <dbReference type="EMBL" id="SEG97839.1"/>
    </source>
</evidence>
<dbReference type="OrthoDB" id="4540879at2"/>
<organism evidence="2 3">
    <name type="scientific">Nonomuraea solani</name>
    <dbReference type="NCBI Taxonomy" id="1144553"/>
    <lineage>
        <taxon>Bacteria</taxon>
        <taxon>Bacillati</taxon>
        <taxon>Actinomycetota</taxon>
        <taxon>Actinomycetes</taxon>
        <taxon>Streptosporangiales</taxon>
        <taxon>Streptosporangiaceae</taxon>
        <taxon>Nonomuraea</taxon>
    </lineage>
</organism>
<accession>A0A1H6EM19</accession>
<dbReference type="EMBL" id="FNVT01000011">
    <property type="protein sequence ID" value="SEG97839.1"/>
    <property type="molecule type" value="Genomic_DNA"/>
</dbReference>
<dbReference type="Proteomes" id="UP000236732">
    <property type="component" value="Unassembled WGS sequence"/>
</dbReference>
<evidence type="ECO:0000256" key="1">
    <source>
        <dbReference type="SAM" id="MobiDB-lite"/>
    </source>
</evidence>
<protein>
    <submittedName>
        <fullName evidence="2">Regulatory protein, tetR family</fullName>
    </submittedName>
</protein>
<dbReference type="InterPro" id="IPR009057">
    <property type="entry name" value="Homeodomain-like_sf"/>
</dbReference>
<gene>
    <name evidence="2" type="ORF">SAMN05444920_11182</name>
</gene>
<keyword evidence="3" id="KW-1185">Reference proteome</keyword>
<feature type="region of interest" description="Disordered" evidence="1">
    <location>
        <begin position="203"/>
        <end position="223"/>
    </location>
</feature>
<dbReference type="RefSeq" id="WP_103960033.1">
    <property type="nucleotide sequence ID" value="NZ_FNVT01000011.1"/>
</dbReference>
<name>A0A1H6EM19_9ACTN</name>
<sequence length="223" mass="23350">MRTGGRTASFGLGDVIGAGIRIGLAGLTVQAVADALGVTTAAVYRHVPSRSALERLVGEAILADLTLVDDPAEPAVAHLVGFAAQLRRFTLERPGTAEYFQRLFPRGPSGIRLLEHQIVALGRRGYDPAAATVLSSAIATITLGATMAEQERAAYYTPETAEDLQAVKAGSALLRQAMAGIPAHTPEDYFVLMLTATAEGLVARHPPGRPITTGGRPDDGADR</sequence>
<dbReference type="SUPFAM" id="SSF48498">
    <property type="entry name" value="Tetracyclin repressor-like, C-terminal domain"/>
    <property type="match status" value="1"/>
</dbReference>
<reference evidence="2 3" key="1">
    <citation type="submission" date="2016-10" db="EMBL/GenBank/DDBJ databases">
        <authorList>
            <person name="de Groot N.N."/>
        </authorList>
    </citation>
    <scope>NUCLEOTIDE SEQUENCE [LARGE SCALE GENOMIC DNA]</scope>
    <source>
        <strain evidence="2 3">CGMCC 4.7037</strain>
    </source>
</reference>
<dbReference type="Gene3D" id="1.10.357.10">
    <property type="entry name" value="Tetracycline Repressor, domain 2"/>
    <property type="match status" value="1"/>
</dbReference>